<dbReference type="PIRSF" id="PIRSF036417">
    <property type="entry name" value="3-ktacl-CoA_syn"/>
    <property type="match status" value="1"/>
</dbReference>
<evidence type="ECO:0000313" key="10">
    <source>
        <dbReference type="Proteomes" id="UP001153076"/>
    </source>
</evidence>
<evidence type="ECO:0000256" key="1">
    <source>
        <dbReference type="ARBA" id="ARBA00005194"/>
    </source>
</evidence>
<comment type="pathway">
    <text evidence="1">Lipid metabolism; fatty acid biosynthesis.</text>
</comment>
<keyword evidence="10" id="KW-1185">Reference proteome</keyword>
<dbReference type="GO" id="GO:0016020">
    <property type="term" value="C:membrane"/>
    <property type="evidence" value="ECO:0007669"/>
    <property type="project" value="InterPro"/>
</dbReference>
<evidence type="ECO:0000256" key="5">
    <source>
        <dbReference type="ARBA" id="ARBA00023315"/>
    </source>
</evidence>
<feature type="domain" description="Beta-ketoacyl-[acyl-carrier-protein] synthase III C-terminal" evidence="8">
    <location>
        <begin position="296"/>
        <end position="367"/>
    </location>
</feature>
<name>A0A9Q1KTK5_9CARY</name>
<dbReference type="GO" id="GO:0009922">
    <property type="term" value="F:fatty acid elongase activity"/>
    <property type="evidence" value="ECO:0007669"/>
    <property type="project" value="UniProtKB-EC"/>
</dbReference>
<dbReference type="InterPro" id="IPR013601">
    <property type="entry name" value="FAE1_typ3_polyketide_synth"/>
</dbReference>
<dbReference type="AlphaFoldDB" id="A0A9Q1KTK5"/>
<comment type="catalytic activity">
    <reaction evidence="6">
        <text>a very-long-chain acyl-CoA + malonyl-CoA + H(+) = a very-long-chain 3-oxoacyl-CoA + CO2 + CoA</text>
        <dbReference type="Rhea" id="RHEA:32727"/>
        <dbReference type="ChEBI" id="CHEBI:15378"/>
        <dbReference type="ChEBI" id="CHEBI:16526"/>
        <dbReference type="ChEBI" id="CHEBI:57287"/>
        <dbReference type="ChEBI" id="CHEBI:57384"/>
        <dbReference type="ChEBI" id="CHEBI:90725"/>
        <dbReference type="ChEBI" id="CHEBI:90736"/>
        <dbReference type="EC" id="2.3.1.199"/>
    </reaction>
</comment>
<evidence type="ECO:0000256" key="6">
    <source>
        <dbReference type="ARBA" id="ARBA00047375"/>
    </source>
</evidence>
<evidence type="ECO:0000256" key="3">
    <source>
        <dbReference type="ARBA" id="ARBA00012307"/>
    </source>
</evidence>
<gene>
    <name evidence="9" type="ORF">Cgig2_010546</name>
</gene>
<dbReference type="Pfam" id="PF08541">
    <property type="entry name" value="ACP_syn_III_C"/>
    <property type="match status" value="1"/>
</dbReference>
<keyword evidence="5" id="KW-0012">Acyltransferase</keyword>
<evidence type="ECO:0000313" key="9">
    <source>
        <dbReference type="EMBL" id="KAJ8448659.1"/>
    </source>
</evidence>
<dbReference type="InterPro" id="IPR016039">
    <property type="entry name" value="Thiolase-like"/>
</dbReference>
<evidence type="ECO:0000259" key="7">
    <source>
        <dbReference type="Pfam" id="PF08392"/>
    </source>
</evidence>
<dbReference type="PANTHER" id="PTHR31561">
    <property type="entry name" value="3-KETOACYL-COA SYNTHASE"/>
    <property type="match status" value="1"/>
</dbReference>
<proteinExistence type="inferred from homology"/>
<dbReference type="EMBL" id="JAKOGI010000028">
    <property type="protein sequence ID" value="KAJ8448659.1"/>
    <property type="molecule type" value="Genomic_DNA"/>
</dbReference>
<dbReference type="CDD" id="cd00831">
    <property type="entry name" value="CHS_like"/>
    <property type="match status" value="1"/>
</dbReference>
<dbReference type="Gene3D" id="3.40.47.10">
    <property type="match status" value="1"/>
</dbReference>
<feature type="domain" description="FAE" evidence="7">
    <location>
        <begin position="10"/>
        <end position="269"/>
    </location>
</feature>
<protein>
    <recommendedName>
        <fullName evidence="3">very-long-chain 3-oxoacyl-CoA synthase</fullName>
        <ecNumber evidence="3">2.3.1.199</ecNumber>
    </recommendedName>
</protein>
<dbReference type="OrthoDB" id="329835at2759"/>
<evidence type="ECO:0000256" key="2">
    <source>
        <dbReference type="ARBA" id="ARBA00005531"/>
    </source>
</evidence>
<dbReference type="EC" id="2.3.1.199" evidence="3"/>
<comment type="similarity">
    <text evidence="2">Belongs to the thiolase-like superfamily. Chalcone/stilbene synthases family.</text>
</comment>
<dbReference type="InterPro" id="IPR013747">
    <property type="entry name" value="ACP_syn_III_C"/>
</dbReference>
<evidence type="ECO:0000259" key="8">
    <source>
        <dbReference type="Pfam" id="PF08541"/>
    </source>
</evidence>
<organism evidence="9 10">
    <name type="scientific">Carnegiea gigantea</name>
    <dbReference type="NCBI Taxonomy" id="171969"/>
    <lineage>
        <taxon>Eukaryota</taxon>
        <taxon>Viridiplantae</taxon>
        <taxon>Streptophyta</taxon>
        <taxon>Embryophyta</taxon>
        <taxon>Tracheophyta</taxon>
        <taxon>Spermatophyta</taxon>
        <taxon>Magnoliopsida</taxon>
        <taxon>eudicotyledons</taxon>
        <taxon>Gunneridae</taxon>
        <taxon>Pentapetalae</taxon>
        <taxon>Caryophyllales</taxon>
        <taxon>Cactineae</taxon>
        <taxon>Cactaceae</taxon>
        <taxon>Cactoideae</taxon>
        <taxon>Echinocereeae</taxon>
        <taxon>Carnegiea</taxon>
    </lineage>
</organism>
<sequence length="396" mass="44264">MHGALAEMQMHACTSLVDYFDKDSVEFMSKILHSSGQGPETYLPPSMHFIPPRPTHLNSIQEAQMVLFPIMEDLLVKSSHCPRDIDFLIVNCSAFCSSPSLSSMIVNKFEMRSDVKTFNLSGMGCSASILAMALAQNLLLVHKESNVIILSTEILTTGLYSGKERPKLVLNCLFRMGGAAILLTNRKQARKESKYTLVRVMRDQRCFNDKAYTSAIREEDSNGLTGVTLRKDILEVASDMIRAQLSALGSSMLPITEKAKFAISILRKRFVTKATEIYVPNFKTIVRHYCLPVSGRPVIKEIGKGLRLGERELEAAFATLHRFGNQSSSSLWYELAYIEAKKRVKKGERVWMLGMGTGPKCGSVVLECIRPIISESKKGPWADCIDRYPFSAFNNN</sequence>
<reference evidence="9" key="1">
    <citation type="submission" date="2022-04" db="EMBL/GenBank/DDBJ databases">
        <title>Carnegiea gigantea Genome sequencing and assembly v2.</title>
        <authorList>
            <person name="Copetti D."/>
            <person name="Sanderson M.J."/>
            <person name="Burquez A."/>
            <person name="Wojciechowski M.F."/>
        </authorList>
    </citation>
    <scope>NUCLEOTIDE SEQUENCE</scope>
    <source>
        <strain evidence="9">SGP5-SGP5p</strain>
        <tissue evidence="9">Aerial part</tissue>
    </source>
</reference>
<dbReference type="GO" id="GO:0006633">
    <property type="term" value="P:fatty acid biosynthetic process"/>
    <property type="evidence" value="ECO:0007669"/>
    <property type="project" value="InterPro"/>
</dbReference>
<dbReference type="SUPFAM" id="SSF53901">
    <property type="entry name" value="Thiolase-like"/>
    <property type="match status" value="2"/>
</dbReference>
<evidence type="ECO:0000256" key="4">
    <source>
        <dbReference type="ARBA" id="ARBA00022679"/>
    </source>
</evidence>
<accession>A0A9Q1KTK5</accession>
<dbReference type="Pfam" id="PF08392">
    <property type="entry name" value="FAE1_CUT1_RppA"/>
    <property type="match status" value="1"/>
</dbReference>
<comment type="caution">
    <text evidence="9">The sequence shown here is derived from an EMBL/GenBank/DDBJ whole genome shotgun (WGS) entry which is preliminary data.</text>
</comment>
<dbReference type="Proteomes" id="UP001153076">
    <property type="component" value="Unassembled WGS sequence"/>
</dbReference>
<keyword evidence="4" id="KW-0808">Transferase</keyword>
<dbReference type="InterPro" id="IPR012392">
    <property type="entry name" value="3-ktacl-CoA_syn"/>
</dbReference>